<organism evidence="1">
    <name type="scientific">Streptomyces sp. CMC78</name>
    <dbReference type="NCBI Taxonomy" id="3231512"/>
    <lineage>
        <taxon>Bacteria</taxon>
        <taxon>Bacillati</taxon>
        <taxon>Actinomycetota</taxon>
        <taxon>Actinomycetes</taxon>
        <taxon>Kitasatosporales</taxon>
        <taxon>Streptomycetaceae</taxon>
        <taxon>Streptomyces</taxon>
    </lineage>
</organism>
<proteinExistence type="predicted"/>
<evidence type="ECO:0008006" key="2">
    <source>
        <dbReference type="Google" id="ProtNLM"/>
    </source>
</evidence>
<protein>
    <recommendedName>
        <fullName evidence="2">Lipoprotein</fullName>
    </recommendedName>
</protein>
<dbReference type="KEGG" id="stcm:SCMC78_23590"/>
<reference evidence="1" key="1">
    <citation type="submission" date="2024-07" db="EMBL/GenBank/DDBJ databases">
        <title>Complete genome sequences of cellulolytic bacteria, Kitasatospora sp. CMC57 and Streptomyces sp. CMC78, isolated from Japanese agricultural soil.</title>
        <authorList>
            <person name="Hashimoto T."/>
            <person name="Ito M."/>
            <person name="Iwamoto M."/>
            <person name="Fukahori D."/>
            <person name="Shoda T."/>
            <person name="Sakoda M."/>
            <person name="Morohoshi T."/>
            <person name="Mitsuboshi M."/>
            <person name="Nishizawa T."/>
        </authorList>
    </citation>
    <scope>NUCLEOTIDE SEQUENCE</scope>
    <source>
        <strain evidence="1">CMC78</strain>
    </source>
</reference>
<dbReference type="PROSITE" id="PS51257">
    <property type="entry name" value="PROKAR_LIPOPROTEIN"/>
    <property type="match status" value="1"/>
</dbReference>
<name>A0AB33KJ44_9ACTN</name>
<evidence type="ECO:0000313" key="1">
    <source>
        <dbReference type="EMBL" id="BFP52552.1"/>
    </source>
</evidence>
<gene>
    <name evidence="1" type="ORF">SCMC78_23590</name>
</gene>
<dbReference type="AlphaFoldDB" id="A0AB33KJ44"/>
<accession>A0AB33KJ44</accession>
<dbReference type="EMBL" id="AP035884">
    <property type="protein sequence ID" value="BFP52552.1"/>
    <property type="molecule type" value="Genomic_DNA"/>
</dbReference>
<sequence>MRDSLGVRGPRTARPRVTAAAVAVAAAAVLLAGCGGDEDTASVPEGWGTLDTGSLRVGYPKNDGYAEQPAGERAKANAAVALKEEDGIRTGMVSVQLDFATGVHDAAGAAAAAGAGIGLSTTRKATEDVRLAGPDSAGEARDARRIDYDFTADGQEDTPNAGTPMTGVLVAGVDAKGVPFVVRLNAVKDAVDAKDLDAFVGSITVK</sequence>
<dbReference type="RefSeq" id="WP_319600536.1">
    <property type="nucleotide sequence ID" value="NZ_AP035884.1"/>
</dbReference>